<keyword evidence="3 9" id="KW-0813">Transport</keyword>
<feature type="transmembrane region" description="Helical" evidence="9">
    <location>
        <begin position="413"/>
        <end position="434"/>
    </location>
</feature>
<feature type="compositionally biased region" description="Low complexity" evidence="10">
    <location>
        <begin position="474"/>
        <end position="483"/>
    </location>
</feature>
<feature type="transmembrane region" description="Helical" evidence="9">
    <location>
        <begin position="138"/>
        <end position="158"/>
    </location>
</feature>
<evidence type="ECO:0000256" key="4">
    <source>
        <dbReference type="ARBA" id="ARBA00022475"/>
    </source>
</evidence>
<keyword evidence="5 9" id="KW-0812">Transmembrane</keyword>
<keyword evidence="7 9" id="KW-1133">Transmembrane helix</keyword>
<name>A0AAP9Y745_9ACTO</name>
<comment type="similarity">
    <text evidence="2 9">Belongs to the alanine or glycine:cation symporter (AGCS) (TC 2.A.25) family.</text>
</comment>
<accession>A0AAP9Y745</accession>
<dbReference type="FunFam" id="1.20.1740.10:FF:000004">
    <property type="entry name" value="Sodium:alanine symporter family protein"/>
    <property type="match status" value="1"/>
</dbReference>
<feature type="transmembrane region" description="Helical" evidence="9">
    <location>
        <begin position="235"/>
        <end position="260"/>
    </location>
</feature>
<feature type="transmembrane region" description="Helical" evidence="9">
    <location>
        <begin position="299"/>
        <end position="323"/>
    </location>
</feature>
<keyword evidence="6 9" id="KW-0769">Symport</keyword>
<feature type="transmembrane region" description="Helical" evidence="9">
    <location>
        <begin position="208"/>
        <end position="229"/>
    </location>
</feature>
<protein>
    <submittedName>
        <fullName evidence="11">Alanine:cation symporter family protein</fullName>
    </submittedName>
</protein>
<feature type="transmembrane region" description="Helical" evidence="9">
    <location>
        <begin position="178"/>
        <end position="196"/>
    </location>
</feature>
<keyword evidence="12" id="KW-1185">Reference proteome</keyword>
<feature type="transmembrane region" description="Helical" evidence="9">
    <location>
        <begin position="12"/>
        <end position="31"/>
    </location>
</feature>
<sequence length="497" mass="53240">MIATILSSISDVMYTYVLVALLIAVGLYFFIRTRALPLRMFGEAVRVVTEPPHEEGEVSSFRALMVSTASRVGVGNIAGVATAVSLGGAGSVFWMWVIATLGGASAFIESTLAQIYKKRGPHHSYGGPAYYIHTALKWNWLATLFAIVLIVTYMGGFNLLASFNVADAFGQYSWANDWTPRIVGGILAILMAVSIFGGTRRLTDVTGFLVPIMAIIYLGVGLIVIALNYRNIPTMFAAIFSGAFDFYAMFGGFAGSAMMYGIKRGLYSNEAGVGSAPNAAASASVSHPTKQGLVQMLSVFIDTMIICTFTAFVVLSSGVGSGHGVTGAPLVKDAMATVLGQPIAQVFISVALFLFAFTTLVGNFYYAEVNFRFLLRNIHLKHWMLTAFRAVAAVLVFAGALLKFEVAWSLGDILMGLMALINLPVIVVLGRQAIDCMNDYSAQRRAGLEPHFRASSIGLNPAELDFWRDDAPDTADASVTEAADSSEDADRATPVPV</sequence>
<evidence type="ECO:0000256" key="8">
    <source>
        <dbReference type="ARBA" id="ARBA00023136"/>
    </source>
</evidence>
<evidence type="ECO:0000256" key="3">
    <source>
        <dbReference type="ARBA" id="ARBA00022448"/>
    </source>
</evidence>
<reference evidence="11 12" key="1">
    <citation type="submission" date="2020-12" db="EMBL/GenBank/DDBJ databases">
        <title>FDA dAtabase for Regulatory Grade micrObial Sequences (FDA-ARGOS): Supporting development and validation of Infectious Disease Dx tests.</title>
        <authorList>
            <person name="Sproer C."/>
            <person name="Gronow S."/>
            <person name="Severitt S."/>
            <person name="Schroder I."/>
            <person name="Tallon L."/>
            <person name="Sadzewicz L."/>
            <person name="Zhao X."/>
            <person name="Boylan J."/>
            <person name="Ott S."/>
            <person name="Bowen H."/>
            <person name="Vavikolanu K."/>
            <person name="Mehta A."/>
            <person name="Aluvathingal J."/>
            <person name="Nadendla S."/>
            <person name="Lowell S."/>
            <person name="Myers T."/>
            <person name="Yan Y."/>
            <person name="Sichtig H."/>
        </authorList>
    </citation>
    <scope>NUCLEOTIDE SEQUENCE [LARGE SCALE GENOMIC DNA]</scope>
    <source>
        <strain evidence="11 12">FDAARGOS_985</strain>
    </source>
</reference>
<feature type="region of interest" description="Disordered" evidence="10">
    <location>
        <begin position="473"/>
        <end position="497"/>
    </location>
</feature>
<evidence type="ECO:0000313" key="11">
    <source>
        <dbReference type="EMBL" id="QQC43972.1"/>
    </source>
</evidence>
<evidence type="ECO:0000256" key="6">
    <source>
        <dbReference type="ARBA" id="ARBA00022847"/>
    </source>
</evidence>
<feature type="transmembrane region" description="Helical" evidence="9">
    <location>
        <begin position="387"/>
        <end position="407"/>
    </location>
</feature>
<evidence type="ECO:0000256" key="7">
    <source>
        <dbReference type="ARBA" id="ARBA00022989"/>
    </source>
</evidence>
<evidence type="ECO:0000256" key="9">
    <source>
        <dbReference type="RuleBase" id="RU363064"/>
    </source>
</evidence>
<evidence type="ECO:0000256" key="10">
    <source>
        <dbReference type="SAM" id="MobiDB-lite"/>
    </source>
</evidence>
<dbReference type="Pfam" id="PF01235">
    <property type="entry name" value="Na_Ala_symp"/>
    <property type="match status" value="1"/>
</dbReference>
<organism evidence="11 12">
    <name type="scientific">Schaalia meyeri</name>
    <dbReference type="NCBI Taxonomy" id="52773"/>
    <lineage>
        <taxon>Bacteria</taxon>
        <taxon>Bacillati</taxon>
        <taxon>Actinomycetota</taxon>
        <taxon>Actinomycetes</taxon>
        <taxon>Actinomycetales</taxon>
        <taxon>Actinomycetaceae</taxon>
        <taxon>Schaalia</taxon>
    </lineage>
</organism>
<dbReference type="GO" id="GO:0005886">
    <property type="term" value="C:plasma membrane"/>
    <property type="evidence" value="ECO:0007669"/>
    <property type="project" value="UniProtKB-SubCell"/>
</dbReference>
<keyword evidence="8 9" id="KW-0472">Membrane</keyword>
<dbReference type="PANTHER" id="PTHR30330:SF1">
    <property type="entry name" value="AMINO-ACID CARRIER PROTEIN ALST"/>
    <property type="match status" value="1"/>
</dbReference>
<evidence type="ECO:0000256" key="5">
    <source>
        <dbReference type="ARBA" id="ARBA00022692"/>
    </source>
</evidence>
<dbReference type="PRINTS" id="PR00175">
    <property type="entry name" value="NAALASMPORT"/>
</dbReference>
<gene>
    <name evidence="11" type="ORF">I6H42_00565</name>
</gene>
<dbReference type="EMBL" id="CP066065">
    <property type="protein sequence ID" value="QQC43972.1"/>
    <property type="molecule type" value="Genomic_DNA"/>
</dbReference>
<proteinExistence type="inferred from homology"/>
<dbReference type="Gene3D" id="1.20.1740.10">
    <property type="entry name" value="Amino acid/polyamine transporter I"/>
    <property type="match status" value="1"/>
</dbReference>
<dbReference type="NCBIfam" id="TIGR00835">
    <property type="entry name" value="agcS"/>
    <property type="match status" value="1"/>
</dbReference>
<feature type="transmembrane region" description="Helical" evidence="9">
    <location>
        <begin position="93"/>
        <end position="117"/>
    </location>
</feature>
<dbReference type="PANTHER" id="PTHR30330">
    <property type="entry name" value="AGSS FAMILY TRANSPORTER, SODIUM-ALANINE"/>
    <property type="match status" value="1"/>
</dbReference>
<evidence type="ECO:0000313" key="12">
    <source>
        <dbReference type="Proteomes" id="UP000595220"/>
    </source>
</evidence>
<evidence type="ECO:0000256" key="1">
    <source>
        <dbReference type="ARBA" id="ARBA00004651"/>
    </source>
</evidence>
<comment type="subcellular location">
    <subcellularLocation>
        <location evidence="1 9">Cell membrane</location>
        <topology evidence="1 9">Multi-pass membrane protein</topology>
    </subcellularLocation>
</comment>
<keyword evidence="4 9" id="KW-1003">Cell membrane</keyword>
<dbReference type="RefSeq" id="WP_050695195.1">
    <property type="nucleotide sequence ID" value="NZ_CP012072.1"/>
</dbReference>
<dbReference type="InterPro" id="IPR001463">
    <property type="entry name" value="Na/Ala_symport"/>
</dbReference>
<dbReference type="KEGG" id="amy:ADJ76_05885"/>
<evidence type="ECO:0000256" key="2">
    <source>
        <dbReference type="ARBA" id="ARBA00009261"/>
    </source>
</evidence>
<feature type="transmembrane region" description="Helical" evidence="9">
    <location>
        <begin position="343"/>
        <end position="366"/>
    </location>
</feature>
<dbReference type="GO" id="GO:0005283">
    <property type="term" value="F:amino acid:sodium symporter activity"/>
    <property type="evidence" value="ECO:0007669"/>
    <property type="project" value="InterPro"/>
</dbReference>
<dbReference type="Proteomes" id="UP000595220">
    <property type="component" value="Chromosome"/>
</dbReference>
<dbReference type="AlphaFoldDB" id="A0AAP9Y745"/>